<dbReference type="InterPro" id="IPR001757">
    <property type="entry name" value="P_typ_ATPase"/>
</dbReference>
<dbReference type="InterPro" id="IPR023214">
    <property type="entry name" value="HAD_sf"/>
</dbReference>
<evidence type="ECO:0000256" key="20">
    <source>
        <dbReference type="ARBA" id="ARBA00029719"/>
    </source>
</evidence>
<dbReference type="FunFam" id="3.30.70.100:FF:000005">
    <property type="entry name" value="Copper-exporting P-type ATPase A"/>
    <property type="match status" value="1"/>
</dbReference>
<feature type="transmembrane region" description="Helical" evidence="23">
    <location>
        <begin position="364"/>
        <end position="385"/>
    </location>
</feature>
<evidence type="ECO:0000313" key="25">
    <source>
        <dbReference type="EMBL" id="VEE91959.1"/>
    </source>
</evidence>
<dbReference type="GO" id="GO:0043682">
    <property type="term" value="F:P-type divalent copper transporter activity"/>
    <property type="evidence" value="ECO:0007669"/>
    <property type="project" value="TreeGrafter"/>
</dbReference>
<dbReference type="Pfam" id="PF00122">
    <property type="entry name" value="E1-E2_ATPase"/>
    <property type="match status" value="1"/>
</dbReference>
<dbReference type="Gene3D" id="3.40.1110.10">
    <property type="entry name" value="Calcium-transporting ATPase, cytoplasmic domain N"/>
    <property type="match status" value="1"/>
</dbReference>
<dbReference type="GO" id="GO:0005524">
    <property type="term" value="F:ATP binding"/>
    <property type="evidence" value="ECO:0007669"/>
    <property type="project" value="UniProtKB-UniRule"/>
</dbReference>
<dbReference type="InterPro" id="IPR017969">
    <property type="entry name" value="Heavy-metal-associated_CS"/>
</dbReference>
<dbReference type="InterPro" id="IPR023298">
    <property type="entry name" value="ATPase_P-typ_TM_dom_sf"/>
</dbReference>
<dbReference type="Gene3D" id="3.40.50.1000">
    <property type="entry name" value="HAD superfamily/HAD-like"/>
    <property type="match status" value="1"/>
</dbReference>
<dbReference type="CDD" id="cd00371">
    <property type="entry name" value="HMA"/>
    <property type="match status" value="1"/>
</dbReference>
<evidence type="ECO:0000256" key="21">
    <source>
        <dbReference type="ARBA" id="ARBA00033239"/>
    </source>
</evidence>
<keyword evidence="12" id="KW-0187">Copper transport</keyword>
<comment type="similarity">
    <text evidence="2 23">Belongs to the cation transport ATPase (P-type) (TC 3.A.3) family. Type IB subfamily.</text>
</comment>
<dbReference type="Gene3D" id="2.70.150.10">
    <property type="entry name" value="Calcium-transporting ATPase, cytoplasmic transduction domain A"/>
    <property type="match status" value="1"/>
</dbReference>
<evidence type="ECO:0000256" key="16">
    <source>
        <dbReference type="ARBA" id="ARBA00022989"/>
    </source>
</evidence>
<evidence type="ECO:0000256" key="12">
    <source>
        <dbReference type="ARBA" id="ARBA00022796"/>
    </source>
</evidence>
<dbReference type="GeneID" id="92744218"/>
<dbReference type="PANTHER" id="PTHR43520">
    <property type="entry name" value="ATP7, ISOFORM B"/>
    <property type="match status" value="1"/>
</dbReference>
<dbReference type="InterPro" id="IPR059000">
    <property type="entry name" value="ATPase_P-type_domA"/>
</dbReference>
<dbReference type="GO" id="GO:0005507">
    <property type="term" value="F:copper ion binding"/>
    <property type="evidence" value="ECO:0007669"/>
    <property type="project" value="TreeGrafter"/>
</dbReference>
<evidence type="ECO:0000256" key="9">
    <source>
        <dbReference type="ARBA" id="ARBA00022723"/>
    </source>
</evidence>
<feature type="transmembrane region" description="Helical" evidence="23">
    <location>
        <begin position="336"/>
        <end position="358"/>
    </location>
</feature>
<dbReference type="InterPro" id="IPR018303">
    <property type="entry name" value="ATPase_P-typ_P_site"/>
</dbReference>
<evidence type="ECO:0000256" key="6">
    <source>
        <dbReference type="ARBA" id="ARBA00022475"/>
    </source>
</evidence>
<feature type="transmembrane region" description="Helical" evidence="23">
    <location>
        <begin position="119"/>
        <end position="137"/>
    </location>
</feature>
<dbReference type="SUPFAM" id="SSF55008">
    <property type="entry name" value="HMA, heavy metal-associated domain"/>
    <property type="match status" value="1"/>
</dbReference>
<gene>
    <name evidence="25" type="primary">copA_1</name>
    <name evidence="25" type="ORF">NCTC8529_01609</name>
</gene>
<dbReference type="NCBIfam" id="TIGR01511">
    <property type="entry name" value="ATPase-IB1_Cu"/>
    <property type="match status" value="1"/>
</dbReference>
<dbReference type="PRINTS" id="PR00943">
    <property type="entry name" value="CUATPASE"/>
</dbReference>
<evidence type="ECO:0000256" key="4">
    <source>
        <dbReference type="ARBA" id="ARBA00015102"/>
    </source>
</evidence>
<evidence type="ECO:0000313" key="26">
    <source>
        <dbReference type="Proteomes" id="UP000268529"/>
    </source>
</evidence>
<evidence type="ECO:0000256" key="11">
    <source>
        <dbReference type="ARBA" id="ARBA00022741"/>
    </source>
</evidence>
<dbReference type="CDD" id="cd02094">
    <property type="entry name" value="P-type_ATPase_Cu-like"/>
    <property type="match status" value="1"/>
</dbReference>
<dbReference type="PROSITE" id="PS00154">
    <property type="entry name" value="ATPASE_E1_E2"/>
    <property type="match status" value="1"/>
</dbReference>
<keyword evidence="5" id="KW-0813">Transport</keyword>
<feature type="transmembrane region" description="Helical" evidence="23">
    <location>
        <begin position="665"/>
        <end position="684"/>
    </location>
</feature>
<dbReference type="GO" id="GO:0055070">
    <property type="term" value="P:copper ion homeostasis"/>
    <property type="evidence" value="ECO:0007669"/>
    <property type="project" value="TreeGrafter"/>
</dbReference>
<dbReference type="NCBIfam" id="TIGR01494">
    <property type="entry name" value="ATPase_P-type"/>
    <property type="match status" value="1"/>
</dbReference>
<keyword evidence="10" id="KW-0677">Repeat</keyword>
<accession>A0AAX3FJX6</accession>
<dbReference type="SUPFAM" id="SSF81653">
    <property type="entry name" value="Calcium ATPase, transduction domain A"/>
    <property type="match status" value="1"/>
</dbReference>
<dbReference type="NCBIfam" id="TIGR01512">
    <property type="entry name" value="ATPase-IB2_Cd"/>
    <property type="match status" value="1"/>
</dbReference>
<evidence type="ECO:0000256" key="23">
    <source>
        <dbReference type="RuleBase" id="RU362081"/>
    </source>
</evidence>
<keyword evidence="11 23" id="KW-0547">Nucleotide-binding</keyword>
<dbReference type="InterPro" id="IPR036412">
    <property type="entry name" value="HAD-like_sf"/>
</dbReference>
<dbReference type="GO" id="GO:0016887">
    <property type="term" value="F:ATP hydrolysis activity"/>
    <property type="evidence" value="ECO:0007669"/>
    <property type="project" value="InterPro"/>
</dbReference>
<keyword evidence="19 23" id="KW-0472">Membrane</keyword>
<keyword evidence="14" id="KW-0460">Magnesium</keyword>
<proteinExistence type="inferred from homology"/>
<dbReference type="SUPFAM" id="SSF56784">
    <property type="entry name" value="HAD-like"/>
    <property type="match status" value="1"/>
</dbReference>
<keyword evidence="15" id="KW-1278">Translocase</keyword>
<keyword evidence="6 23" id="KW-1003">Cell membrane</keyword>
<dbReference type="PROSITE" id="PS01229">
    <property type="entry name" value="COF_2"/>
    <property type="match status" value="1"/>
</dbReference>
<dbReference type="PRINTS" id="PR00119">
    <property type="entry name" value="CATATPASE"/>
</dbReference>
<protein>
    <recommendedName>
        <fullName evidence="4">Copper-exporting P-type ATPase</fullName>
        <ecNumber evidence="3">7.2.2.8</ecNumber>
    </recommendedName>
    <alternativeName>
        <fullName evidence="20">Copper-exporting P-type ATPase A</fullName>
    </alternativeName>
    <alternativeName>
        <fullName evidence="21">Cu(+)-exporting ATPase</fullName>
    </alternativeName>
</protein>
<evidence type="ECO:0000256" key="7">
    <source>
        <dbReference type="ARBA" id="ARBA00022553"/>
    </source>
</evidence>
<feature type="transmembrane region" description="Helical" evidence="23">
    <location>
        <begin position="158"/>
        <end position="176"/>
    </location>
</feature>
<keyword evidence="18" id="KW-0406">Ion transport</keyword>
<comment type="subcellular location">
    <subcellularLocation>
        <location evidence="1">Cell membrane</location>
        <topology evidence="1">Multi-pass membrane protein</topology>
    </subcellularLocation>
</comment>
<evidence type="ECO:0000256" key="14">
    <source>
        <dbReference type="ARBA" id="ARBA00022842"/>
    </source>
</evidence>
<reference evidence="25 26" key="1">
    <citation type="submission" date="2018-12" db="EMBL/GenBank/DDBJ databases">
        <authorList>
            <consortium name="Pathogen Informatics"/>
        </authorList>
    </citation>
    <scope>NUCLEOTIDE SEQUENCE [LARGE SCALE GENOMIC DNA]</scope>
    <source>
        <strain evidence="25 26">NCTC8529</strain>
    </source>
</reference>
<keyword evidence="25" id="KW-0378">Hydrolase</keyword>
<evidence type="ECO:0000256" key="1">
    <source>
        <dbReference type="ARBA" id="ARBA00004651"/>
    </source>
</evidence>
<dbReference type="EMBL" id="LR134310">
    <property type="protein sequence ID" value="VEE91959.1"/>
    <property type="molecule type" value="Genomic_DNA"/>
</dbReference>
<feature type="domain" description="HMA" evidence="24">
    <location>
        <begin position="3"/>
        <end position="66"/>
    </location>
</feature>
<dbReference type="PROSITE" id="PS50846">
    <property type="entry name" value="HMA_2"/>
    <property type="match status" value="1"/>
</dbReference>
<evidence type="ECO:0000256" key="8">
    <source>
        <dbReference type="ARBA" id="ARBA00022692"/>
    </source>
</evidence>
<dbReference type="InterPro" id="IPR006121">
    <property type="entry name" value="HMA_dom"/>
</dbReference>
<dbReference type="AlphaFoldDB" id="A0AAX3FJX6"/>
<dbReference type="InterPro" id="IPR023299">
    <property type="entry name" value="ATPase_P-typ_cyto_dom_N"/>
</dbReference>
<feature type="transmembrane region" description="Helical" evidence="23">
    <location>
        <begin position="690"/>
        <end position="709"/>
    </location>
</feature>
<evidence type="ECO:0000256" key="2">
    <source>
        <dbReference type="ARBA" id="ARBA00006024"/>
    </source>
</evidence>
<keyword evidence="9 23" id="KW-0479">Metal-binding</keyword>
<dbReference type="EC" id="7.2.2.8" evidence="3"/>
<dbReference type="Gene3D" id="3.30.70.100">
    <property type="match status" value="1"/>
</dbReference>
<keyword evidence="7" id="KW-0597">Phosphoprotein</keyword>
<sequence length="716" mass="77588">MVKEQQLLIDGMHCAACVRRVEKILMKVEGVTFASVNLADQTAFVQGEVDPQAMVQAVEKIGFGAEILESEQERRAKHQAQTQRTLNHKKWQFIVALIVGFGLVALGLFIGMIPNSTNLIYWFIAAAVSLFTMYFTGKDFFVGAWISLKNKASTMDTLVALSTGVAWLYSFWLTLFPQPQAHVYYEASVMIIGFINLGKFLELKAKQRSSLALEKLLDLAPQQAVIFDQNNVTQTIPVKGIKPKMRVQALTGDRLAVDGRLESGSIWVDESMLTGEALPIEKKVGDKVRAGTLIQDGAGIYIAEQVGSQTALARVINAVRHAQSSKPPLAQFVDKVASVFVPVVVSIALISGLIWLFLGKEFSFALSIFTTVLIIACPCALGLAIPLSTIAGVARAAEFGVLVRNIEALQAGSEIDTLVFDKTGTLTTGEMTVSDIQTFNGFEPNRVLQLAKSLEVHASHPIAKAIVKFAENQTACEVTNVQVVKGVGIIANLGEDQIKVGNAKFVNFSGNLTASRSTQIFVAVNDQLAGILSVEDQLRDESKAMIEKFKAEGYQCLMLTGDRQTTAEYFAQQLGLDGVIAEVLPEQKADKIRELQAQGKKVAMIGDGINDAPALAQANVGISMHNGSDIAVETADLSLMQHGLTPVVQILPFAKRVLRNMKQSLLGAFMYNVIAIPLAAGVLYPFTGWLLNPMIAAVAMTMSSITVVLNSQRLLK</sequence>
<dbReference type="FunFam" id="2.70.150.10:FF:000020">
    <property type="entry name" value="Copper-exporting P-type ATPase A"/>
    <property type="match status" value="1"/>
</dbReference>
<organism evidence="25 26">
    <name type="scientific">Actinobacillus equuli</name>
    <dbReference type="NCBI Taxonomy" id="718"/>
    <lineage>
        <taxon>Bacteria</taxon>
        <taxon>Pseudomonadati</taxon>
        <taxon>Pseudomonadota</taxon>
        <taxon>Gammaproteobacteria</taxon>
        <taxon>Pasteurellales</taxon>
        <taxon>Pasteurellaceae</taxon>
        <taxon>Actinobacillus</taxon>
    </lineage>
</organism>
<dbReference type="InterPro" id="IPR036163">
    <property type="entry name" value="HMA_dom_sf"/>
</dbReference>
<dbReference type="InterPro" id="IPR008250">
    <property type="entry name" value="ATPase_P-typ_transduc_dom_A_sf"/>
</dbReference>
<dbReference type="NCBIfam" id="TIGR01525">
    <property type="entry name" value="ATPase-IB_hvy"/>
    <property type="match status" value="1"/>
</dbReference>
<evidence type="ECO:0000256" key="5">
    <source>
        <dbReference type="ARBA" id="ARBA00022448"/>
    </source>
</evidence>
<keyword evidence="17" id="KW-0186">Copper</keyword>
<dbReference type="GO" id="GO:0140581">
    <property type="term" value="F:P-type monovalent copper transporter activity"/>
    <property type="evidence" value="ECO:0007669"/>
    <property type="project" value="UniProtKB-EC"/>
</dbReference>
<evidence type="ECO:0000256" key="10">
    <source>
        <dbReference type="ARBA" id="ARBA00022737"/>
    </source>
</evidence>
<comment type="catalytic activity">
    <reaction evidence="22">
        <text>Cu(+)(in) + ATP + H2O = Cu(+)(out) + ADP + phosphate + H(+)</text>
        <dbReference type="Rhea" id="RHEA:25792"/>
        <dbReference type="ChEBI" id="CHEBI:15377"/>
        <dbReference type="ChEBI" id="CHEBI:15378"/>
        <dbReference type="ChEBI" id="CHEBI:30616"/>
        <dbReference type="ChEBI" id="CHEBI:43474"/>
        <dbReference type="ChEBI" id="CHEBI:49552"/>
        <dbReference type="ChEBI" id="CHEBI:456216"/>
        <dbReference type="EC" id="7.2.2.8"/>
    </reaction>
</comment>
<dbReference type="Proteomes" id="UP000268529">
    <property type="component" value="Chromosome"/>
</dbReference>
<evidence type="ECO:0000256" key="15">
    <source>
        <dbReference type="ARBA" id="ARBA00022967"/>
    </source>
</evidence>
<evidence type="ECO:0000256" key="22">
    <source>
        <dbReference type="ARBA" id="ARBA00049289"/>
    </source>
</evidence>
<dbReference type="InterPro" id="IPR027256">
    <property type="entry name" value="P-typ_ATPase_IB"/>
</dbReference>
<evidence type="ECO:0000256" key="19">
    <source>
        <dbReference type="ARBA" id="ARBA00023136"/>
    </source>
</evidence>
<name>A0AAX3FJX6_ACTEU</name>
<dbReference type="Pfam" id="PF00702">
    <property type="entry name" value="Hydrolase"/>
    <property type="match status" value="1"/>
</dbReference>
<dbReference type="GO" id="GO:0060003">
    <property type="term" value="P:copper ion export"/>
    <property type="evidence" value="ECO:0007669"/>
    <property type="project" value="UniProtKB-ARBA"/>
</dbReference>
<keyword evidence="8 23" id="KW-0812">Transmembrane</keyword>
<evidence type="ECO:0000256" key="18">
    <source>
        <dbReference type="ARBA" id="ARBA00023065"/>
    </source>
</evidence>
<keyword evidence="13 23" id="KW-0067">ATP-binding</keyword>
<evidence type="ECO:0000259" key="24">
    <source>
        <dbReference type="PROSITE" id="PS50846"/>
    </source>
</evidence>
<evidence type="ECO:0000256" key="17">
    <source>
        <dbReference type="ARBA" id="ARBA00023008"/>
    </source>
</evidence>
<dbReference type="RefSeq" id="WP_039195981.1">
    <property type="nucleotide sequence ID" value="NZ_LR134310.1"/>
</dbReference>
<feature type="transmembrane region" description="Helical" evidence="23">
    <location>
        <begin position="93"/>
        <end position="113"/>
    </location>
</feature>
<keyword evidence="16 23" id="KW-1133">Transmembrane helix</keyword>
<feature type="transmembrane region" description="Helical" evidence="23">
    <location>
        <begin position="182"/>
        <end position="201"/>
    </location>
</feature>
<dbReference type="GO" id="GO:0005886">
    <property type="term" value="C:plasma membrane"/>
    <property type="evidence" value="ECO:0007669"/>
    <property type="project" value="UniProtKB-SubCell"/>
</dbReference>
<evidence type="ECO:0000256" key="13">
    <source>
        <dbReference type="ARBA" id="ARBA00022840"/>
    </source>
</evidence>
<dbReference type="Pfam" id="PF00403">
    <property type="entry name" value="HMA"/>
    <property type="match status" value="1"/>
</dbReference>
<dbReference type="SUPFAM" id="SSF81665">
    <property type="entry name" value="Calcium ATPase, transmembrane domain M"/>
    <property type="match status" value="1"/>
</dbReference>
<evidence type="ECO:0000256" key="3">
    <source>
        <dbReference type="ARBA" id="ARBA00012517"/>
    </source>
</evidence>
<dbReference type="PANTHER" id="PTHR43520:SF6">
    <property type="entry name" value="COPPER-EXPORTING P-TYPE ATPASE"/>
    <property type="match status" value="1"/>
</dbReference>
<dbReference type="PROSITE" id="PS01047">
    <property type="entry name" value="HMA_1"/>
    <property type="match status" value="1"/>
</dbReference>